<dbReference type="RefSeq" id="XP_018190159.1">
    <property type="nucleotide sequence ID" value="XM_018328850.1"/>
</dbReference>
<sequence length="474" mass="53884">MRRILRRSACVNGRPNVNYPPIAFALGWHVGTVALLDAGADPLPIIPQVIKRKDDDSLQLIFTYNFLDRFEGSREALLFSILWFALEYRATDKAVDLIADKILSGAQICQKVSRSPVNLPLLPKDHRLQYYYNSACQKGNTVYHDRSVNKIAAEKLFNVGLNVIDGVNEVGDTPLSMWCRMAFIIDQIPPREEELMLFYINKGASLVFESKIAPRSLLHAMAVSLVLRNFKLGSDFVRIAEEIAKHYPQGHCAILTDGCVCYCSTGGCIPTTLLLKSFCIEVWQQDFESSHNENVTAILDWTRLFGLTQSQKEVCFEEYSRLDVFERLGMAHTCCTYRHPGLKEKGLSCDEQVELREEDNPLNEVLTIYMQTYRRARNDYHGTSEAFWEAWTEVVNEYLPPIKTRHGRKFNIYSRAIDELESSIPVSGVSEASNQQGTFIEDAEKVYDRLKSILHLDDEAGAMYNMGQAVDHVL</sequence>
<dbReference type="OrthoDB" id="5242853at2759"/>
<reference evidence="1 2" key="1">
    <citation type="journal article" date="2016" name="Fungal Biol.">
        <title>The genome of Xylona heveae provides a window into fungal endophytism.</title>
        <authorList>
            <person name="Gazis R."/>
            <person name="Kuo A."/>
            <person name="Riley R."/>
            <person name="LaButti K."/>
            <person name="Lipzen A."/>
            <person name="Lin J."/>
            <person name="Amirebrahimi M."/>
            <person name="Hesse C.N."/>
            <person name="Spatafora J.W."/>
            <person name="Henrissat B."/>
            <person name="Hainaut M."/>
            <person name="Grigoriev I.V."/>
            <person name="Hibbett D.S."/>
        </authorList>
    </citation>
    <scope>NUCLEOTIDE SEQUENCE [LARGE SCALE GENOMIC DNA]</scope>
    <source>
        <strain evidence="1 2">TC161</strain>
    </source>
</reference>
<dbReference type="GeneID" id="28893987"/>
<organism evidence="1 2">
    <name type="scientific">Xylona heveae (strain CBS 132557 / TC161)</name>
    <dbReference type="NCBI Taxonomy" id="1328760"/>
    <lineage>
        <taxon>Eukaryota</taxon>
        <taxon>Fungi</taxon>
        <taxon>Dikarya</taxon>
        <taxon>Ascomycota</taxon>
        <taxon>Pezizomycotina</taxon>
        <taxon>Xylonomycetes</taxon>
        <taxon>Xylonales</taxon>
        <taxon>Xylonaceae</taxon>
        <taxon>Xylona</taxon>
    </lineage>
</organism>
<proteinExistence type="predicted"/>
<dbReference type="AlphaFoldDB" id="A0A165I9Z7"/>
<dbReference type="Proteomes" id="UP000076632">
    <property type="component" value="Unassembled WGS sequence"/>
</dbReference>
<name>A0A165I9Z7_XYLHT</name>
<dbReference type="InParanoid" id="A0A165I9Z7"/>
<evidence type="ECO:0000313" key="1">
    <source>
        <dbReference type="EMBL" id="KZF24604.1"/>
    </source>
</evidence>
<evidence type="ECO:0000313" key="2">
    <source>
        <dbReference type="Proteomes" id="UP000076632"/>
    </source>
</evidence>
<keyword evidence="2" id="KW-1185">Reference proteome</keyword>
<accession>A0A165I9Z7</accession>
<protein>
    <submittedName>
        <fullName evidence="1">Uncharacterized protein</fullName>
    </submittedName>
</protein>
<gene>
    <name evidence="1" type="ORF">L228DRAFT_100017</name>
</gene>
<dbReference type="EMBL" id="KV407456">
    <property type="protein sequence ID" value="KZF24604.1"/>
    <property type="molecule type" value="Genomic_DNA"/>
</dbReference>